<evidence type="ECO:0000259" key="9">
    <source>
        <dbReference type="Pfam" id="PF04535"/>
    </source>
</evidence>
<feature type="transmembrane region" description="Helical" evidence="8">
    <location>
        <begin position="152"/>
        <end position="173"/>
    </location>
</feature>
<evidence type="ECO:0000256" key="7">
    <source>
        <dbReference type="ARBA" id="ARBA00023136"/>
    </source>
</evidence>
<feature type="domain" description="Casparian strip membrane protein" evidence="9">
    <location>
        <begin position="8"/>
        <end position="112"/>
    </location>
</feature>
<evidence type="ECO:0000256" key="5">
    <source>
        <dbReference type="ARBA" id="ARBA00022692"/>
    </source>
</evidence>
<dbReference type="AlphaFoldDB" id="A0A314ZDW9"/>
<dbReference type="PANTHER" id="PTHR33573">
    <property type="entry name" value="CASP-LIKE PROTEIN 4A4"/>
    <property type="match status" value="1"/>
</dbReference>
<reference evidence="10 11" key="1">
    <citation type="submission" date="2018-02" db="EMBL/GenBank/DDBJ databases">
        <title>Draft genome of wild Prunus yedoensis var. nudiflora.</title>
        <authorList>
            <person name="Baek S."/>
            <person name="Kim J.-H."/>
            <person name="Choi K."/>
            <person name="Kim G.-B."/>
            <person name="Cho A."/>
            <person name="Jang H."/>
            <person name="Shin C.-H."/>
            <person name="Yu H.-J."/>
            <person name="Mun J.-H."/>
        </authorList>
    </citation>
    <scope>NUCLEOTIDE SEQUENCE [LARGE SCALE GENOMIC DNA]</scope>
    <source>
        <strain evidence="11">cv. Jeju island</strain>
        <tissue evidence="10">Leaf</tissue>
    </source>
</reference>
<evidence type="ECO:0000313" key="11">
    <source>
        <dbReference type="Proteomes" id="UP000250321"/>
    </source>
</evidence>
<dbReference type="PANTHER" id="PTHR33573:SF17">
    <property type="entry name" value="CASP-LIKE PROTEIN 4D1"/>
    <property type="match status" value="1"/>
</dbReference>
<comment type="subcellular location">
    <subcellularLocation>
        <location evidence="1 8">Cell membrane</location>
        <topology evidence="1 8">Multi-pass membrane protein</topology>
    </subcellularLocation>
</comment>
<dbReference type="OrthoDB" id="685197at2759"/>
<keyword evidence="5 8" id="KW-0812">Transmembrane</keyword>
<comment type="subunit">
    <text evidence="3 8">Homodimer and heterodimers.</text>
</comment>
<feature type="transmembrane region" description="Helical" evidence="8">
    <location>
        <begin position="96"/>
        <end position="115"/>
    </location>
</feature>
<comment type="caution">
    <text evidence="10">The sequence shown here is derived from an EMBL/GenBank/DDBJ whole genome shotgun (WGS) entry which is preliminary data.</text>
</comment>
<sequence>MASKSIPASILVLRIVTLLALVASVVVLVTDHFTLQDGTRQYFQDIHAYRFVLATAAIGAAYTLIQLPFDIYYACTRKRLIRNGCMPEFDFYADKLVSLVLASGVGAGFGVGFEFKRVLNDLFLLLLALGEDPVSLDEEQSKDNDFFNRANIATGVLLVGAICMAVISVLSSINRTSNRGYFG</sequence>
<evidence type="ECO:0000256" key="2">
    <source>
        <dbReference type="ARBA" id="ARBA00007651"/>
    </source>
</evidence>
<evidence type="ECO:0000256" key="1">
    <source>
        <dbReference type="ARBA" id="ARBA00004651"/>
    </source>
</evidence>
<proteinExistence type="inferred from homology"/>
<dbReference type="Pfam" id="PF04535">
    <property type="entry name" value="CASP_dom"/>
    <property type="match status" value="1"/>
</dbReference>
<gene>
    <name evidence="10" type="ORF">Pyn_28821</name>
</gene>
<keyword evidence="11" id="KW-1185">Reference proteome</keyword>
<comment type="similarity">
    <text evidence="2 8">Belongs to the Casparian strip membrane proteins (CASP) family.</text>
</comment>
<evidence type="ECO:0000256" key="6">
    <source>
        <dbReference type="ARBA" id="ARBA00022989"/>
    </source>
</evidence>
<evidence type="ECO:0000256" key="4">
    <source>
        <dbReference type="ARBA" id="ARBA00022475"/>
    </source>
</evidence>
<dbReference type="InterPro" id="IPR006702">
    <property type="entry name" value="CASP_dom"/>
</dbReference>
<evidence type="ECO:0000313" key="10">
    <source>
        <dbReference type="EMBL" id="PQQ15428.1"/>
    </source>
</evidence>
<protein>
    <recommendedName>
        <fullName evidence="8">CASP-like protein</fullName>
    </recommendedName>
</protein>
<dbReference type="GO" id="GO:0005886">
    <property type="term" value="C:plasma membrane"/>
    <property type="evidence" value="ECO:0007669"/>
    <property type="project" value="UniProtKB-SubCell"/>
</dbReference>
<keyword evidence="4 8" id="KW-1003">Cell membrane</keyword>
<keyword evidence="7 8" id="KW-0472">Membrane</keyword>
<accession>A0A314ZDW9</accession>
<feature type="transmembrane region" description="Helical" evidence="8">
    <location>
        <begin position="12"/>
        <end position="29"/>
    </location>
</feature>
<name>A0A314ZDW9_PRUYE</name>
<keyword evidence="6 8" id="KW-1133">Transmembrane helix</keyword>
<feature type="transmembrane region" description="Helical" evidence="8">
    <location>
        <begin position="49"/>
        <end position="75"/>
    </location>
</feature>
<organism evidence="10 11">
    <name type="scientific">Prunus yedoensis var. nudiflora</name>
    <dbReference type="NCBI Taxonomy" id="2094558"/>
    <lineage>
        <taxon>Eukaryota</taxon>
        <taxon>Viridiplantae</taxon>
        <taxon>Streptophyta</taxon>
        <taxon>Embryophyta</taxon>
        <taxon>Tracheophyta</taxon>
        <taxon>Spermatophyta</taxon>
        <taxon>Magnoliopsida</taxon>
        <taxon>eudicotyledons</taxon>
        <taxon>Gunneridae</taxon>
        <taxon>Pentapetalae</taxon>
        <taxon>rosids</taxon>
        <taxon>fabids</taxon>
        <taxon>Rosales</taxon>
        <taxon>Rosaceae</taxon>
        <taxon>Amygdaloideae</taxon>
        <taxon>Amygdaleae</taxon>
        <taxon>Prunus</taxon>
    </lineage>
</organism>
<dbReference type="EMBL" id="PJQY01000227">
    <property type="protein sequence ID" value="PQQ15428.1"/>
    <property type="molecule type" value="Genomic_DNA"/>
</dbReference>
<dbReference type="Proteomes" id="UP000250321">
    <property type="component" value="Unassembled WGS sequence"/>
</dbReference>
<evidence type="ECO:0000256" key="8">
    <source>
        <dbReference type="RuleBase" id="RU361233"/>
    </source>
</evidence>
<evidence type="ECO:0000256" key="3">
    <source>
        <dbReference type="ARBA" id="ARBA00011489"/>
    </source>
</evidence>